<sequence length="119" mass="13802">MASLIKELDLPENQVLITILEATPWYLEMMEDNRAFNQQSEERSIAKNDDVDYDTQEVYKYVRIACEELFDAIEVLNCIASNEKNETRANFINKCNQKYLTVVRTRKTRTGNAMEVIGA</sequence>
<evidence type="ECO:0000313" key="1">
    <source>
        <dbReference type="EMBL" id="BAX82428.1"/>
    </source>
</evidence>
<evidence type="ECO:0000313" key="2">
    <source>
        <dbReference type="Proteomes" id="UP000218267"/>
    </source>
</evidence>
<dbReference type="EMBL" id="AP018042">
    <property type="protein sequence ID" value="BAX82428.1"/>
    <property type="molecule type" value="Genomic_DNA"/>
</dbReference>
<dbReference type="InterPro" id="IPR046228">
    <property type="entry name" value="DUF6261"/>
</dbReference>
<organism evidence="1 2">
    <name type="scientific">Labilibaculum antarcticum</name>
    <dbReference type="NCBI Taxonomy" id="1717717"/>
    <lineage>
        <taxon>Bacteria</taxon>
        <taxon>Pseudomonadati</taxon>
        <taxon>Bacteroidota</taxon>
        <taxon>Bacteroidia</taxon>
        <taxon>Marinilabiliales</taxon>
        <taxon>Marinifilaceae</taxon>
        <taxon>Labilibaculum</taxon>
    </lineage>
</organism>
<dbReference type="OrthoDB" id="1115936at2"/>
<reference evidence="1 2" key="1">
    <citation type="journal article" date="2018" name="Mar. Genomics">
        <title>Complete genome sequence of Marinifilaceae bacterium strain SPP2, isolated from the Antarctic marine sediment.</title>
        <authorList>
            <person name="Watanabe M."/>
            <person name="Kojima H."/>
            <person name="Fukui M."/>
        </authorList>
    </citation>
    <scope>NUCLEOTIDE SEQUENCE [LARGE SCALE GENOMIC DNA]</scope>
    <source>
        <strain evidence="1 2">SPP2</strain>
    </source>
</reference>
<dbReference type="Pfam" id="PF19775">
    <property type="entry name" value="DUF6261"/>
    <property type="match status" value="1"/>
</dbReference>
<protein>
    <submittedName>
        <fullName evidence="1">Uncharacterized protein</fullName>
    </submittedName>
</protein>
<name>A0A1Y1CPR4_9BACT</name>
<keyword evidence="2" id="KW-1185">Reference proteome</keyword>
<gene>
    <name evidence="1" type="ORF">ALGA_4137</name>
</gene>
<dbReference type="KEGG" id="mbas:ALGA_4137"/>
<dbReference type="Proteomes" id="UP000218267">
    <property type="component" value="Chromosome"/>
</dbReference>
<dbReference type="AlphaFoldDB" id="A0A1Y1CPR4"/>
<proteinExistence type="predicted"/>
<reference evidence="2" key="2">
    <citation type="journal article" date="2020" name="Antonie Van Leeuwenhoek">
        <title>Labilibaculum antarcticum sp. nov., a novel facultative anaerobic, psychrotorelant bacterium isolated from marine sediment of Antarctica.</title>
        <authorList>
            <person name="Watanabe M."/>
            <person name="Kojima H."/>
            <person name="Fukui M."/>
        </authorList>
    </citation>
    <scope>NUCLEOTIDE SEQUENCE [LARGE SCALE GENOMIC DNA]</scope>
    <source>
        <strain evidence="2">SPP2</strain>
    </source>
</reference>
<accession>A0A1Y1CPR4</accession>